<comment type="caution">
    <text evidence="1">The sequence shown here is derived from an EMBL/GenBank/DDBJ whole genome shotgun (WGS) entry which is preliminary data.</text>
</comment>
<dbReference type="EMBL" id="JAUJLE010000005">
    <property type="protein sequence ID" value="KAK1013787.1"/>
    <property type="molecule type" value="Genomic_DNA"/>
</dbReference>
<evidence type="ECO:0000313" key="2">
    <source>
        <dbReference type="Proteomes" id="UP001175353"/>
    </source>
</evidence>
<keyword evidence="2" id="KW-1185">Reference proteome</keyword>
<dbReference type="Proteomes" id="UP001175353">
    <property type="component" value="Unassembled WGS sequence"/>
</dbReference>
<accession>A0AAN6R1X6</accession>
<dbReference type="AlphaFoldDB" id="A0AAN6R1X6"/>
<name>A0AAN6R1X6_9PEZI</name>
<proteinExistence type="predicted"/>
<reference evidence="1" key="1">
    <citation type="submission" date="2023-06" db="EMBL/GenBank/DDBJ databases">
        <title>Black Yeasts Isolated from many extreme environments.</title>
        <authorList>
            <person name="Coleine C."/>
            <person name="Stajich J.E."/>
            <person name="Selbmann L."/>
        </authorList>
    </citation>
    <scope>NUCLEOTIDE SEQUENCE</scope>
    <source>
        <strain evidence="1">CCFEE 5200</strain>
    </source>
</reference>
<sequence>MAALLQHQQDAQHDTKVLSSGKVDSCTSIKSSPSAPEMRALYCCGQRFKDEEARRQHCQVKAHGYSCKSSESCKVPSMTQPIWVEKGACKPRFDRLQPRKLSTFTFPRRTLHGTGQTGMTKSSSAKENGAAAFATAVSLVLAAGPETRFPQGLANVPTTPDMARSLAAMSLSAAFGRQPEPSTCRIVDYDTDDEDGGVRLSEGIVSAGPEILPL</sequence>
<gene>
    <name evidence="1" type="ORF">LTR91_001385</name>
</gene>
<evidence type="ECO:0000313" key="1">
    <source>
        <dbReference type="EMBL" id="KAK1013787.1"/>
    </source>
</evidence>
<organism evidence="1 2">
    <name type="scientific">Friedmanniomyces endolithicus</name>
    <dbReference type="NCBI Taxonomy" id="329885"/>
    <lineage>
        <taxon>Eukaryota</taxon>
        <taxon>Fungi</taxon>
        <taxon>Dikarya</taxon>
        <taxon>Ascomycota</taxon>
        <taxon>Pezizomycotina</taxon>
        <taxon>Dothideomycetes</taxon>
        <taxon>Dothideomycetidae</taxon>
        <taxon>Mycosphaerellales</taxon>
        <taxon>Teratosphaeriaceae</taxon>
        <taxon>Friedmanniomyces</taxon>
    </lineage>
</organism>
<protein>
    <submittedName>
        <fullName evidence="1">Uncharacterized protein</fullName>
    </submittedName>
</protein>